<gene>
    <name evidence="2" type="ORF">KQX54_018206</name>
</gene>
<protein>
    <submittedName>
        <fullName evidence="2">Uncharacterized protein</fullName>
    </submittedName>
</protein>
<reference evidence="2 3" key="1">
    <citation type="journal article" date="2021" name="J. Hered.">
        <title>A chromosome-level genome assembly of the parasitoid wasp, Cotesia glomerata (Hymenoptera: Braconidae).</title>
        <authorList>
            <person name="Pinto B.J."/>
            <person name="Weis J.J."/>
            <person name="Gamble T."/>
            <person name="Ode P.J."/>
            <person name="Paul R."/>
            <person name="Zaspel J.M."/>
        </authorList>
    </citation>
    <scope>NUCLEOTIDE SEQUENCE [LARGE SCALE GENOMIC DNA]</scope>
    <source>
        <strain evidence="2">CgM1</strain>
    </source>
</reference>
<evidence type="ECO:0000256" key="1">
    <source>
        <dbReference type="SAM" id="MobiDB-lite"/>
    </source>
</evidence>
<comment type="caution">
    <text evidence="2">The sequence shown here is derived from an EMBL/GenBank/DDBJ whole genome shotgun (WGS) entry which is preliminary data.</text>
</comment>
<sequence>MDKRVSAERQLNLEYHYSHYSYHKLILKLPKKSNSQNAESNSSEENSPTKQLKRRVSFAEKKSVKEFADSIEQGTVWDSTYEESDSSQIRMSHSEYTKSLVIQTSTNITYQSSQIQEDTRLSLMVRPEIEFKFPTESCAPRISHVDPEMLANKENMPEILGLETVESSFVEVEDVPVQASGFAVYCDEENFNETNTEDVPMECTIVADALVHVSADAEERDKTQIFGNESIEFTEVVPSKAIRSNLGNEAPLMFDKSMEITEAVPSLLRSAERTVFHDGSMELTEAVPRTNLPNLRSAGDRTQVFHDKSMELTEAVPRTNLLTIGTEVFNNRFMELTEAVPRTNFRSAVDKTQVFLDKSMELTEAVPRTNLLAIRSAVDGTEVFNNRSEAVPRTNLPNLRSAGDRTQVFYDKSMELTEAVPRTNLLTIGTEVFNNRSMELTEAVPRTNFRSTVDKTQVFHDKSMEITEAVPRTNLPNFRSAGDRTQVFHDKSMELTESIPRTNLLTIRSAIDGTEVFNNRSMKLTEAVPNLKAHFSNDRTQVFHNKSMELTEAFPRTNLLNFKSPDRTQVFHDKSMELTEAVPRTNLLHKVLEDRTEFFQNKSMELTEAICPRTKLPYKVPEDTTEYFQNQSMERTEAVPRTSLLNFKSADRTQVFHDKSMELTEAVPRTNLLHKVLEDRTEVFQNKSMELTEAICPRTKLPYKVPDDKTEFFHNQSMEQTEAICSRTNLLPKVPGDKTEGFHNKSMELTEVIAPNLRPINEDDLKFHHESLKRSDAEITQTINPRDQDQNIHHNYFMENTVSINPSLKRSYKCIADPRTPRSVISSPNPKNPRDCPVDRKASMDMLHRILHQGLENMPDVPELPKYDSLEESMEMTVAIPSLTNRSEITVSDLTEDCDVAASFGSGGVVERHDNLEEISVLNTKETFVEFDDNMQGNDIGTTSVFLEQTPSFMYTSDLDLDGHVIRDSVLDLEHQDLEQQDLKHKDLEQDLEHKGLEQDLEHKGLEQDLEHKGLEQDLEQDQEQQDLEQDQEQQDLEQDWEQQDFAQVLEQDREQQDLSQVLEPDREQQDLEQGIKQRDLEQNLEQQDLAQVLEQYREQDFSQVLEQDREQQDLEQDWEQRYLEQGMEQRDQEQGMEQPDLEQDMEQQDLEQGMEQQDLEQYLEQGMEQQENYNAIEYINSKLKESDIRSIFTGDLSGTSLKRSILDDEEEQINRKKFIYKQNLNKNERQELMMEEYHECSEENVIEKVHLPEIGNVEKSEISLRLKKLIFRDEMVNRKLKASRLDEFRRLKVKTLEIGTKKQSESKTRFDILKEGLEEYAKSRSCLWKIHTIHPEVICIEFRKTALMLAVKIEVRTEERISKICVVPRVNDADSEMLRMTDRLIVRAIDCDKMADYYLTYADVPKLIADVTEKVHFVYDFYDEMVKLWRVNLMELDGDIVTVTVRTKKMETIIKLIINIARYPSVTPEDIKIVPILGTVKEDVKKLIKNLKPSPKLLTLYITDVYEFLELLAFANSKN</sequence>
<evidence type="ECO:0000313" key="2">
    <source>
        <dbReference type="EMBL" id="KAH0547264.1"/>
    </source>
</evidence>
<dbReference type="Proteomes" id="UP000826195">
    <property type="component" value="Unassembled WGS sequence"/>
</dbReference>
<keyword evidence="3" id="KW-1185">Reference proteome</keyword>
<dbReference type="EMBL" id="JAHXZJ010002237">
    <property type="protein sequence ID" value="KAH0547264.1"/>
    <property type="molecule type" value="Genomic_DNA"/>
</dbReference>
<proteinExistence type="predicted"/>
<feature type="region of interest" description="Disordered" evidence="1">
    <location>
        <begin position="1053"/>
        <end position="1073"/>
    </location>
</feature>
<feature type="region of interest" description="Disordered" evidence="1">
    <location>
        <begin position="32"/>
        <end position="55"/>
    </location>
</feature>
<feature type="compositionally biased region" description="Low complexity" evidence="1">
    <location>
        <begin position="33"/>
        <end position="46"/>
    </location>
</feature>
<feature type="region of interest" description="Disordered" evidence="1">
    <location>
        <begin position="1128"/>
        <end position="1152"/>
    </location>
</feature>
<organism evidence="2 3">
    <name type="scientific">Cotesia glomerata</name>
    <name type="common">Lepidopteran parasitic wasp</name>
    <name type="synonym">Apanteles glomeratus</name>
    <dbReference type="NCBI Taxonomy" id="32391"/>
    <lineage>
        <taxon>Eukaryota</taxon>
        <taxon>Metazoa</taxon>
        <taxon>Ecdysozoa</taxon>
        <taxon>Arthropoda</taxon>
        <taxon>Hexapoda</taxon>
        <taxon>Insecta</taxon>
        <taxon>Pterygota</taxon>
        <taxon>Neoptera</taxon>
        <taxon>Endopterygota</taxon>
        <taxon>Hymenoptera</taxon>
        <taxon>Apocrita</taxon>
        <taxon>Ichneumonoidea</taxon>
        <taxon>Braconidae</taxon>
        <taxon>Microgastrinae</taxon>
        <taxon>Cotesia</taxon>
    </lineage>
</organism>
<accession>A0AAV7I7S2</accession>
<feature type="compositionally biased region" description="Acidic residues" evidence="1">
    <location>
        <begin position="1140"/>
        <end position="1150"/>
    </location>
</feature>
<feature type="compositionally biased region" description="Basic and acidic residues" evidence="1">
    <location>
        <begin position="1064"/>
        <end position="1073"/>
    </location>
</feature>
<name>A0AAV7I7S2_COTGL</name>
<evidence type="ECO:0000313" key="3">
    <source>
        <dbReference type="Proteomes" id="UP000826195"/>
    </source>
</evidence>